<keyword evidence="1" id="KW-0732">Signal</keyword>
<keyword evidence="3" id="KW-1185">Reference proteome</keyword>
<evidence type="ECO:0000256" key="1">
    <source>
        <dbReference type="SAM" id="SignalP"/>
    </source>
</evidence>
<gene>
    <name evidence="2" type="ORF">PSTT_05356</name>
</gene>
<feature type="non-terminal residue" evidence="2">
    <location>
        <position position="150"/>
    </location>
</feature>
<reference evidence="2" key="1">
    <citation type="submission" date="2017-12" db="EMBL/GenBank/DDBJ databases">
        <title>Gene loss provides genomic basis for host adaptation in cereal stripe rust fungi.</title>
        <authorList>
            <person name="Xia C."/>
        </authorList>
    </citation>
    <scope>NUCLEOTIDE SEQUENCE [LARGE SCALE GENOMIC DNA]</scope>
    <source>
        <strain evidence="2">93-210</strain>
    </source>
</reference>
<evidence type="ECO:0000313" key="3">
    <source>
        <dbReference type="Proteomes" id="UP000239156"/>
    </source>
</evidence>
<protein>
    <recommendedName>
        <fullName evidence="4">Secreted protein</fullName>
    </recommendedName>
</protein>
<dbReference type="AlphaFoldDB" id="A0A2S4VP54"/>
<dbReference type="Proteomes" id="UP000239156">
    <property type="component" value="Unassembled WGS sequence"/>
</dbReference>
<sequence length="150" mass="17203">MQFSTLFQRPHIILLVVALVLTVHSILANPPPKDAPKDEKVTCDDYFYPSKDPKSYMCRSNHVTHKCPIDSCKVDDKAWSDATFKNCDRLNKQKEIIPGHPLAVVLPLQYHVKKDGIDVQDHKTRGWYRCTKAQDKSNDHKSICDKCLKV</sequence>
<feature type="chain" id="PRO_5015695284" description="Secreted protein" evidence="1">
    <location>
        <begin position="29"/>
        <end position="150"/>
    </location>
</feature>
<evidence type="ECO:0008006" key="4">
    <source>
        <dbReference type="Google" id="ProtNLM"/>
    </source>
</evidence>
<dbReference type="VEuPathDB" id="FungiDB:PSTT_05356"/>
<accession>A0A2S4VP54</accession>
<proteinExistence type="predicted"/>
<feature type="signal peptide" evidence="1">
    <location>
        <begin position="1"/>
        <end position="28"/>
    </location>
</feature>
<name>A0A2S4VP54_9BASI</name>
<dbReference type="VEuPathDB" id="FungiDB:PSHT_12195"/>
<comment type="caution">
    <text evidence="2">The sequence shown here is derived from an EMBL/GenBank/DDBJ whole genome shotgun (WGS) entry which is preliminary data.</text>
</comment>
<evidence type="ECO:0000313" key="2">
    <source>
        <dbReference type="EMBL" id="POW11347.1"/>
    </source>
</evidence>
<dbReference type="EMBL" id="PKSL01000039">
    <property type="protein sequence ID" value="POW11347.1"/>
    <property type="molecule type" value="Genomic_DNA"/>
</dbReference>
<organism evidence="2 3">
    <name type="scientific">Puccinia striiformis</name>
    <dbReference type="NCBI Taxonomy" id="27350"/>
    <lineage>
        <taxon>Eukaryota</taxon>
        <taxon>Fungi</taxon>
        <taxon>Dikarya</taxon>
        <taxon>Basidiomycota</taxon>
        <taxon>Pucciniomycotina</taxon>
        <taxon>Pucciniomycetes</taxon>
        <taxon>Pucciniales</taxon>
        <taxon>Pucciniaceae</taxon>
        <taxon>Puccinia</taxon>
    </lineage>
</organism>